<feature type="transmembrane region" description="Helical" evidence="1">
    <location>
        <begin position="95"/>
        <end position="115"/>
    </location>
</feature>
<gene>
    <name evidence="2" type="ORF">SAMN05443550_11180</name>
</gene>
<evidence type="ECO:0000313" key="2">
    <source>
        <dbReference type="EMBL" id="SEB12601.1"/>
    </source>
</evidence>
<dbReference type="Proteomes" id="UP000198850">
    <property type="component" value="Unassembled WGS sequence"/>
</dbReference>
<keyword evidence="1" id="KW-1133">Transmembrane helix</keyword>
<organism evidence="2 3">
    <name type="scientific">Pedobacter hartonius</name>
    <dbReference type="NCBI Taxonomy" id="425514"/>
    <lineage>
        <taxon>Bacteria</taxon>
        <taxon>Pseudomonadati</taxon>
        <taxon>Bacteroidota</taxon>
        <taxon>Sphingobacteriia</taxon>
        <taxon>Sphingobacteriales</taxon>
        <taxon>Sphingobacteriaceae</taxon>
        <taxon>Pedobacter</taxon>
    </lineage>
</organism>
<name>A0A1H4GTE3_9SPHI</name>
<keyword evidence="3" id="KW-1185">Reference proteome</keyword>
<protein>
    <submittedName>
        <fullName evidence="2">Uncharacterized protein</fullName>
    </submittedName>
</protein>
<evidence type="ECO:0000313" key="3">
    <source>
        <dbReference type="Proteomes" id="UP000198850"/>
    </source>
</evidence>
<keyword evidence="1" id="KW-0472">Membrane</keyword>
<reference evidence="2 3" key="1">
    <citation type="submission" date="2016-10" db="EMBL/GenBank/DDBJ databases">
        <authorList>
            <person name="de Groot N.N."/>
        </authorList>
    </citation>
    <scope>NUCLEOTIDE SEQUENCE [LARGE SCALE GENOMIC DNA]</scope>
    <source>
        <strain evidence="2 3">DSM 19033</strain>
    </source>
</reference>
<feature type="transmembrane region" description="Helical" evidence="1">
    <location>
        <begin position="127"/>
        <end position="148"/>
    </location>
</feature>
<feature type="transmembrane region" description="Helical" evidence="1">
    <location>
        <begin position="54"/>
        <end position="74"/>
    </location>
</feature>
<dbReference type="EMBL" id="FNRA01000011">
    <property type="protein sequence ID" value="SEB12601.1"/>
    <property type="molecule type" value="Genomic_DNA"/>
</dbReference>
<accession>A0A1H4GTE3</accession>
<dbReference type="AlphaFoldDB" id="A0A1H4GTE3"/>
<sequence>MRLAWAELYLLHGFLRSLRANETFSSTLLYLNCLKGIVRLKIETHSKMILLNKILFALTPFFYCFVINTVYSFTKVTSINDRASGLKDTTVFNRILWFIGTALIAAILSIFVSIFLSEYYEKPKTEYFNLTVFLMLWLPSVAGIIKCLEMSFEACKQHSRNIEQNNSNYIQW</sequence>
<proteinExistence type="predicted"/>
<evidence type="ECO:0000256" key="1">
    <source>
        <dbReference type="SAM" id="Phobius"/>
    </source>
</evidence>
<keyword evidence="1" id="KW-0812">Transmembrane</keyword>